<dbReference type="RefSeq" id="WP_209512277.1">
    <property type="nucleotide sequence ID" value="NZ_JAGGKS010000007.1"/>
</dbReference>
<dbReference type="GO" id="GO:0016787">
    <property type="term" value="F:hydrolase activity"/>
    <property type="evidence" value="ECO:0007669"/>
    <property type="project" value="UniProtKB-KW"/>
</dbReference>
<comment type="caution">
    <text evidence="1">The sequence shown here is derived from an EMBL/GenBank/DDBJ whole genome shotgun (WGS) entry which is preliminary data.</text>
</comment>
<dbReference type="Proteomes" id="UP001519342">
    <property type="component" value="Unassembled WGS sequence"/>
</dbReference>
<protein>
    <submittedName>
        <fullName evidence="1">Hydrolase (HD superfamily)</fullName>
    </submittedName>
</protein>
<keyword evidence="2" id="KW-1185">Reference proteome</keyword>
<evidence type="ECO:0000313" key="2">
    <source>
        <dbReference type="Proteomes" id="UP001519342"/>
    </source>
</evidence>
<gene>
    <name evidence="1" type="ORF">J2Z76_002409</name>
</gene>
<dbReference type="EMBL" id="JAGGKS010000007">
    <property type="protein sequence ID" value="MBP1926540.1"/>
    <property type="molecule type" value="Genomic_DNA"/>
</dbReference>
<dbReference type="PANTHER" id="PTHR38659">
    <property type="entry name" value="METAL-DEPENDENT PHOSPHOHYDROLASE"/>
    <property type="match status" value="1"/>
</dbReference>
<reference evidence="1 2" key="1">
    <citation type="submission" date="2021-03" db="EMBL/GenBank/DDBJ databases">
        <title>Genomic Encyclopedia of Type Strains, Phase IV (KMG-IV): sequencing the most valuable type-strain genomes for metagenomic binning, comparative biology and taxonomic classification.</title>
        <authorList>
            <person name="Goeker M."/>
        </authorList>
    </citation>
    <scope>NUCLEOTIDE SEQUENCE [LARGE SCALE GENOMIC DNA]</scope>
    <source>
        <strain evidence="1 2">DSM 24004</strain>
    </source>
</reference>
<accession>A0ABS4GFS3</accession>
<sequence length="191" mass="21656">MSNQITREEAWKLLNEYNKEDFHIQHATTVEGVMEYFAKLLGYENEVDFWGIVGLLHDLDFEMYPDEHCIKVQEIMREKGIDDKIIHAVASHGYGLTAVDAKPEHTMEKVLFAIDELTGLIGAVALMRPSKSVLDLEVKSVKKKFKSASFAAGCSREVIAQGAEMLGWELDYLFEQTILAMRELEKKATAN</sequence>
<dbReference type="PANTHER" id="PTHR38659:SF2">
    <property type="entry name" value="HDIG DOMAIN PROTEIN"/>
    <property type="match status" value="1"/>
</dbReference>
<keyword evidence="1" id="KW-0378">Hydrolase</keyword>
<evidence type="ECO:0000313" key="1">
    <source>
        <dbReference type="EMBL" id="MBP1926540.1"/>
    </source>
</evidence>
<name>A0ABS4GFS3_9FIRM</name>
<dbReference type="Gene3D" id="1.10.3210.10">
    <property type="entry name" value="Hypothetical protein af1432"/>
    <property type="match status" value="1"/>
</dbReference>
<proteinExistence type="predicted"/>
<dbReference type="SUPFAM" id="SSF109604">
    <property type="entry name" value="HD-domain/PDEase-like"/>
    <property type="match status" value="1"/>
</dbReference>
<organism evidence="1 2">
    <name type="scientific">Sedimentibacter acidaminivorans</name>
    <dbReference type="NCBI Taxonomy" id="913099"/>
    <lineage>
        <taxon>Bacteria</taxon>
        <taxon>Bacillati</taxon>
        <taxon>Bacillota</taxon>
        <taxon>Tissierellia</taxon>
        <taxon>Sedimentibacter</taxon>
    </lineage>
</organism>